<dbReference type="InterPro" id="IPR013325">
    <property type="entry name" value="RNA_pol_sigma_r2"/>
</dbReference>
<dbReference type="Gene3D" id="1.10.1740.10">
    <property type="match status" value="1"/>
</dbReference>
<dbReference type="PANTHER" id="PTHR43133">
    <property type="entry name" value="RNA POLYMERASE ECF-TYPE SIGMA FACTO"/>
    <property type="match status" value="1"/>
</dbReference>
<dbReference type="InterPro" id="IPR007627">
    <property type="entry name" value="RNA_pol_sigma70_r2"/>
</dbReference>
<dbReference type="InterPro" id="IPR013324">
    <property type="entry name" value="RNA_pol_sigma_r3/r4-like"/>
</dbReference>
<dbReference type="InterPro" id="IPR039425">
    <property type="entry name" value="RNA_pol_sigma-70-like"/>
</dbReference>
<protein>
    <submittedName>
        <fullName evidence="8">RNA polymerase sigma-70 factor (Sigma-E family)</fullName>
    </submittedName>
</protein>
<dbReference type="InterPro" id="IPR036388">
    <property type="entry name" value="WH-like_DNA-bd_sf"/>
</dbReference>
<evidence type="ECO:0000259" key="6">
    <source>
        <dbReference type="Pfam" id="PF04542"/>
    </source>
</evidence>
<dbReference type="GO" id="GO:0003677">
    <property type="term" value="F:DNA binding"/>
    <property type="evidence" value="ECO:0007669"/>
    <property type="project" value="UniProtKB-KW"/>
</dbReference>
<dbReference type="InterPro" id="IPR014284">
    <property type="entry name" value="RNA_pol_sigma-70_dom"/>
</dbReference>
<keyword evidence="3" id="KW-0731">Sigma factor</keyword>
<dbReference type="GO" id="GO:0016987">
    <property type="term" value="F:sigma factor activity"/>
    <property type="evidence" value="ECO:0007669"/>
    <property type="project" value="UniProtKB-KW"/>
</dbReference>
<proteinExistence type="inferred from homology"/>
<evidence type="ECO:0000259" key="7">
    <source>
        <dbReference type="Pfam" id="PF04545"/>
    </source>
</evidence>
<dbReference type="InterPro" id="IPR014325">
    <property type="entry name" value="RNA_pol_sigma-E_actinobac"/>
</dbReference>
<reference evidence="8 9" key="1">
    <citation type="submission" date="2020-08" db="EMBL/GenBank/DDBJ databases">
        <title>Sequencing the genomes of 1000 actinobacteria strains.</title>
        <authorList>
            <person name="Klenk H.-P."/>
        </authorList>
    </citation>
    <scope>NUCLEOTIDE SEQUENCE [LARGE SCALE GENOMIC DNA]</scope>
    <source>
        <strain evidence="8 9">DSM 45784</strain>
    </source>
</reference>
<dbReference type="SUPFAM" id="SSF88946">
    <property type="entry name" value="Sigma2 domain of RNA polymerase sigma factors"/>
    <property type="match status" value="1"/>
</dbReference>
<dbReference type="SUPFAM" id="SSF88659">
    <property type="entry name" value="Sigma3 and sigma4 domains of RNA polymerase sigma factors"/>
    <property type="match status" value="1"/>
</dbReference>
<dbReference type="NCBIfam" id="TIGR02937">
    <property type="entry name" value="sigma70-ECF"/>
    <property type="match status" value="1"/>
</dbReference>
<keyword evidence="2" id="KW-0805">Transcription regulation</keyword>
<evidence type="ECO:0000256" key="5">
    <source>
        <dbReference type="ARBA" id="ARBA00023163"/>
    </source>
</evidence>
<dbReference type="Pfam" id="PF04542">
    <property type="entry name" value="Sigma70_r2"/>
    <property type="match status" value="1"/>
</dbReference>
<evidence type="ECO:0000256" key="2">
    <source>
        <dbReference type="ARBA" id="ARBA00023015"/>
    </source>
</evidence>
<dbReference type="Gene3D" id="1.10.10.10">
    <property type="entry name" value="Winged helix-like DNA-binding domain superfamily/Winged helix DNA-binding domain"/>
    <property type="match status" value="1"/>
</dbReference>
<gene>
    <name evidence="8" type="ORF">BJ982_005929</name>
</gene>
<dbReference type="GO" id="GO:0006352">
    <property type="term" value="P:DNA-templated transcription initiation"/>
    <property type="evidence" value="ECO:0007669"/>
    <property type="project" value="InterPro"/>
</dbReference>
<comment type="similarity">
    <text evidence="1">Belongs to the sigma-70 factor family. ECF subfamily.</text>
</comment>
<keyword evidence="5" id="KW-0804">Transcription</keyword>
<comment type="caution">
    <text evidence="8">The sequence shown here is derived from an EMBL/GenBank/DDBJ whole genome shotgun (WGS) entry which is preliminary data.</text>
</comment>
<organism evidence="8 9">
    <name type="scientific">Sphaerisporangium siamense</name>
    <dbReference type="NCBI Taxonomy" id="795645"/>
    <lineage>
        <taxon>Bacteria</taxon>
        <taxon>Bacillati</taxon>
        <taxon>Actinomycetota</taxon>
        <taxon>Actinomycetes</taxon>
        <taxon>Streptosporangiales</taxon>
        <taxon>Streptosporangiaceae</taxon>
        <taxon>Sphaerisporangium</taxon>
    </lineage>
</organism>
<dbReference type="PANTHER" id="PTHR43133:SF50">
    <property type="entry name" value="ECF RNA POLYMERASE SIGMA FACTOR SIGM"/>
    <property type="match status" value="1"/>
</dbReference>
<feature type="domain" description="RNA polymerase sigma-70 region 2" evidence="6">
    <location>
        <begin position="11"/>
        <end position="73"/>
    </location>
</feature>
<evidence type="ECO:0000256" key="3">
    <source>
        <dbReference type="ARBA" id="ARBA00023082"/>
    </source>
</evidence>
<keyword evidence="9" id="KW-1185">Reference proteome</keyword>
<evidence type="ECO:0000256" key="4">
    <source>
        <dbReference type="ARBA" id="ARBA00023125"/>
    </source>
</evidence>
<dbReference type="RefSeq" id="WP_184885400.1">
    <property type="nucleotide sequence ID" value="NZ_BOOV01000011.1"/>
</dbReference>
<dbReference type="CDD" id="cd06171">
    <property type="entry name" value="Sigma70_r4"/>
    <property type="match status" value="1"/>
</dbReference>
<dbReference type="Pfam" id="PF04545">
    <property type="entry name" value="Sigma70_r4"/>
    <property type="match status" value="1"/>
</dbReference>
<dbReference type="Proteomes" id="UP000542210">
    <property type="component" value="Unassembled WGS sequence"/>
</dbReference>
<accession>A0A7W7DCM7</accession>
<evidence type="ECO:0000313" key="8">
    <source>
        <dbReference type="EMBL" id="MBB4704385.1"/>
    </source>
</evidence>
<evidence type="ECO:0000313" key="9">
    <source>
        <dbReference type="Proteomes" id="UP000542210"/>
    </source>
</evidence>
<dbReference type="NCBIfam" id="TIGR02983">
    <property type="entry name" value="SigE-fam_strep"/>
    <property type="match status" value="1"/>
</dbReference>
<sequence length="165" mass="19224">MSEGFAEYVAARHERLCRMAYLLSHNWMTAEDLTQTALVRAWGAWHRIDGDPDPYVYRIIINTYTSWSRRHWKKEIPQEVMPERPEPSDFSQRIADSDVIWAALRGLSPGQRAVVVLYYFEEFTLQQIAHTLDCSLGTVKSQMNRALKRLRVNPAIEEMKVKVAQ</sequence>
<dbReference type="InterPro" id="IPR007630">
    <property type="entry name" value="RNA_pol_sigma70_r4"/>
</dbReference>
<feature type="domain" description="RNA polymerase sigma-70 region 4" evidence="7">
    <location>
        <begin position="103"/>
        <end position="151"/>
    </location>
</feature>
<keyword evidence="4" id="KW-0238">DNA-binding</keyword>
<evidence type="ECO:0000256" key="1">
    <source>
        <dbReference type="ARBA" id="ARBA00010641"/>
    </source>
</evidence>
<name>A0A7W7DCM7_9ACTN</name>
<dbReference type="AlphaFoldDB" id="A0A7W7DCM7"/>
<dbReference type="EMBL" id="JACHND010000001">
    <property type="protein sequence ID" value="MBB4704385.1"/>
    <property type="molecule type" value="Genomic_DNA"/>
</dbReference>